<evidence type="ECO:0000256" key="2">
    <source>
        <dbReference type="SAM" id="SignalP"/>
    </source>
</evidence>
<keyword evidence="2" id="KW-0732">Signal</keyword>
<accession>A0A067MFD3</accession>
<evidence type="ECO:0000313" key="4">
    <source>
        <dbReference type="Proteomes" id="UP000027195"/>
    </source>
</evidence>
<feature type="signal peptide" evidence="2">
    <location>
        <begin position="1"/>
        <end position="16"/>
    </location>
</feature>
<gene>
    <name evidence="3" type="ORF">BOTBODRAFT_343572</name>
</gene>
<protein>
    <submittedName>
        <fullName evidence="3">Uncharacterized protein</fullName>
    </submittedName>
</protein>
<reference evidence="4" key="1">
    <citation type="journal article" date="2014" name="Proc. Natl. Acad. Sci. U.S.A.">
        <title>Extensive sampling of basidiomycete genomes demonstrates inadequacy of the white-rot/brown-rot paradigm for wood decay fungi.</title>
        <authorList>
            <person name="Riley R."/>
            <person name="Salamov A.A."/>
            <person name="Brown D.W."/>
            <person name="Nagy L.G."/>
            <person name="Floudas D."/>
            <person name="Held B.W."/>
            <person name="Levasseur A."/>
            <person name="Lombard V."/>
            <person name="Morin E."/>
            <person name="Otillar R."/>
            <person name="Lindquist E.A."/>
            <person name="Sun H."/>
            <person name="LaButti K.M."/>
            <person name="Schmutz J."/>
            <person name="Jabbour D."/>
            <person name="Luo H."/>
            <person name="Baker S.E."/>
            <person name="Pisabarro A.G."/>
            <person name="Walton J.D."/>
            <person name="Blanchette R.A."/>
            <person name="Henrissat B."/>
            <person name="Martin F."/>
            <person name="Cullen D."/>
            <person name="Hibbett D.S."/>
            <person name="Grigoriev I.V."/>
        </authorList>
    </citation>
    <scope>NUCLEOTIDE SEQUENCE [LARGE SCALE GENOMIC DNA]</scope>
    <source>
        <strain evidence="4">FD-172 SS1</strain>
    </source>
</reference>
<dbReference type="PANTHER" id="PTHR39596">
    <property type="match status" value="1"/>
</dbReference>
<evidence type="ECO:0000256" key="1">
    <source>
        <dbReference type="SAM" id="MobiDB-lite"/>
    </source>
</evidence>
<dbReference type="Proteomes" id="UP000027195">
    <property type="component" value="Unassembled WGS sequence"/>
</dbReference>
<sequence>MPLWALSLHFVQRVMGWFCEKVPGISKPQLPSTTPQPSVEDNTATMQSCEDARRNDRTPPAQLSEAATVDDDSAHTGHLVGKSQSNIEFTPLTIPHALPDIPPRPEFTPFTVPRVCAPAPYDHLDFWTYPERHGWIVHSAGRACHILCPPGYCRVLKEAGAKRESRPAIFSRADGSPVRASDKVAFLQAWLFFGLLEKVSTLCGLEIDVDKEFLVENGESVSTARLNGLSERWFDALRHTSRLGETALMEQILALGRHARLILAEEHIDGAVKKQFGYTYSECRILQSLDIVVRVIGLHLLSHVNLEGFDAAPGEGWGKQRITTSLLNPIPLKGEGIAQLERFAEEELEERGWCPSEIYQLPAVGMEPFAALLERPKMRDHANCGEKICAAYQTDEATYKTVHVYSDCECGFVAVKTDELVDALAADKIPKVIVSEQLELRVVTDDDSPYVAMSHVSSMRSPNANSSAYAPT</sequence>
<organism evidence="3 4">
    <name type="scientific">Botryobasidium botryosum (strain FD-172 SS1)</name>
    <dbReference type="NCBI Taxonomy" id="930990"/>
    <lineage>
        <taxon>Eukaryota</taxon>
        <taxon>Fungi</taxon>
        <taxon>Dikarya</taxon>
        <taxon>Basidiomycota</taxon>
        <taxon>Agaricomycotina</taxon>
        <taxon>Agaricomycetes</taxon>
        <taxon>Cantharellales</taxon>
        <taxon>Botryobasidiaceae</taxon>
        <taxon>Botryobasidium</taxon>
    </lineage>
</organism>
<dbReference type="AlphaFoldDB" id="A0A067MFD3"/>
<dbReference type="EMBL" id="KL198037">
    <property type="protein sequence ID" value="KDQ14493.1"/>
    <property type="molecule type" value="Genomic_DNA"/>
</dbReference>
<keyword evidence="4" id="KW-1185">Reference proteome</keyword>
<dbReference type="OrthoDB" id="2426273at2759"/>
<feature type="region of interest" description="Disordered" evidence="1">
    <location>
        <begin position="25"/>
        <end position="82"/>
    </location>
</feature>
<dbReference type="HOGENOM" id="CLU_578677_0_0_1"/>
<dbReference type="InParanoid" id="A0A067MFD3"/>
<feature type="compositionally biased region" description="Polar residues" evidence="1">
    <location>
        <begin position="29"/>
        <end position="48"/>
    </location>
</feature>
<name>A0A067MFD3_BOTB1</name>
<evidence type="ECO:0000313" key="3">
    <source>
        <dbReference type="EMBL" id="KDQ14493.1"/>
    </source>
</evidence>
<dbReference type="PANTHER" id="PTHR39596:SF2">
    <property type="entry name" value="HET DOMAIN PROTEIN (AFU_ORTHOLOGUE AFUA_1G17550)-RELATED"/>
    <property type="match status" value="1"/>
</dbReference>
<feature type="chain" id="PRO_5001645528" evidence="2">
    <location>
        <begin position="17"/>
        <end position="472"/>
    </location>
</feature>
<proteinExistence type="predicted"/>